<keyword evidence="2" id="KW-1185">Reference proteome</keyword>
<dbReference type="EMBL" id="JAQQAF010000008">
    <property type="protein sequence ID" value="KAJ8468098.1"/>
    <property type="molecule type" value="Genomic_DNA"/>
</dbReference>
<proteinExistence type="predicted"/>
<protein>
    <submittedName>
        <fullName evidence="1">Uncharacterized protein</fullName>
    </submittedName>
</protein>
<sequence length="125" mass="13814">MEGPLVITMGLRFPSTGEGSPPLLIRRLRMPPRWQSATLKTLLSPFFRPPPPFFYDAEPFARPPARYDSSRLSSGGGGGPAPLDSLLWRRTPLRPSSSSALSLCFFVRVSSEGEIVPNSLFCRCF</sequence>
<organism evidence="1 2">
    <name type="scientific">Ensete ventricosum</name>
    <name type="common">Abyssinian banana</name>
    <name type="synonym">Musa ensete</name>
    <dbReference type="NCBI Taxonomy" id="4639"/>
    <lineage>
        <taxon>Eukaryota</taxon>
        <taxon>Viridiplantae</taxon>
        <taxon>Streptophyta</taxon>
        <taxon>Embryophyta</taxon>
        <taxon>Tracheophyta</taxon>
        <taxon>Spermatophyta</taxon>
        <taxon>Magnoliopsida</taxon>
        <taxon>Liliopsida</taxon>
        <taxon>Zingiberales</taxon>
        <taxon>Musaceae</taxon>
        <taxon>Ensete</taxon>
    </lineage>
</organism>
<dbReference type="AlphaFoldDB" id="A0AAV8Q4Q8"/>
<evidence type="ECO:0000313" key="1">
    <source>
        <dbReference type="EMBL" id="KAJ8468098.1"/>
    </source>
</evidence>
<comment type="caution">
    <text evidence="1">The sequence shown here is derived from an EMBL/GenBank/DDBJ whole genome shotgun (WGS) entry which is preliminary data.</text>
</comment>
<gene>
    <name evidence="1" type="ORF">OPV22_030650</name>
</gene>
<accession>A0AAV8Q4Q8</accession>
<dbReference type="Proteomes" id="UP001222027">
    <property type="component" value="Unassembled WGS sequence"/>
</dbReference>
<reference evidence="1 2" key="1">
    <citation type="submission" date="2022-12" db="EMBL/GenBank/DDBJ databases">
        <title>Chromosome-scale assembly of the Ensete ventricosum genome.</title>
        <authorList>
            <person name="Dussert Y."/>
            <person name="Stocks J."/>
            <person name="Wendawek A."/>
            <person name="Woldeyes F."/>
            <person name="Nichols R.A."/>
            <person name="Borrell J.S."/>
        </authorList>
    </citation>
    <scope>NUCLEOTIDE SEQUENCE [LARGE SCALE GENOMIC DNA]</scope>
    <source>
        <strain evidence="2">cv. Maze</strain>
        <tissue evidence="1">Seeds</tissue>
    </source>
</reference>
<evidence type="ECO:0000313" key="2">
    <source>
        <dbReference type="Proteomes" id="UP001222027"/>
    </source>
</evidence>
<name>A0AAV8Q4Q8_ENSVE</name>